<reference evidence="1 2" key="1">
    <citation type="submission" date="2020-10" db="EMBL/GenBank/DDBJ databases">
        <title>Identification of Nocardia species via Next-generation sequencing and recognition of intraspecies genetic diversity.</title>
        <authorList>
            <person name="Li P."/>
            <person name="Li P."/>
            <person name="Lu B."/>
        </authorList>
    </citation>
    <scope>NUCLEOTIDE SEQUENCE [LARGE SCALE GENOMIC DNA]</scope>
    <source>
        <strain evidence="1 2">BJ06-0143</strain>
    </source>
</reference>
<dbReference type="EMBL" id="JADLQN010000001">
    <property type="protein sequence ID" value="MBF6352955.1"/>
    <property type="molecule type" value="Genomic_DNA"/>
</dbReference>
<dbReference type="Proteomes" id="UP000707731">
    <property type="component" value="Unassembled WGS sequence"/>
</dbReference>
<dbReference type="Gene3D" id="3.40.109.10">
    <property type="entry name" value="NADH Oxidase"/>
    <property type="match status" value="2"/>
</dbReference>
<accession>A0ABS0D4F1</accession>
<dbReference type="RefSeq" id="WP_194999931.1">
    <property type="nucleotide sequence ID" value="NZ_JADLQN010000001.1"/>
</dbReference>
<comment type="caution">
    <text evidence="1">The sequence shown here is derived from an EMBL/GenBank/DDBJ whole genome shotgun (WGS) entry which is preliminary data.</text>
</comment>
<sequence length="405" mass="42681">MQVTGDGSARADTAWAEDGLAWGDVIHPPLPQTVGIEPLTGPIAGAVGHVDRLIGRNRGGDTRFVPSAGATYPYEILLIAPDSGATALLDPARKHLVVRADTGFTTDAEDYLCLLVGRPWLSMRKYGTRGYLYHLIDAGHALFSLALLDREDSAADRFPDVLPSSDAVAGDILAAGLVRAFDPHDGEADGWRLVTTAKSRVQMGRSEFEQWADRLRPPGPPRPVFFDRAGALPGNLARFLPIRRSAASFGTTTPPGYDLDAVLADALEIAAEAVRRLGLPMPDIHLVGEVTGGLALPPGDLLTGLAGQEHLTAAEVFVVFSTPAGEDDSVIDADRQALLLATGVVGQVLYLVAARHGAGVTGIGGLAPEYWNQALPAGRQTLYLTALGRPVGGVKFDALYQGAHG</sequence>
<organism evidence="1 2">
    <name type="scientific">Nocardia higoensis</name>
    <dbReference type="NCBI Taxonomy" id="228599"/>
    <lineage>
        <taxon>Bacteria</taxon>
        <taxon>Bacillati</taxon>
        <taxon>Actinomycetota</taxon>
        <taxon>Actinomycetes</taxon>
        <taxon>Mycobacteriales</taxon>
        <taxon>Nocardiaceae</taxon>
        <taxon>Nocardia</taxon>
    </lineage>
</organism>
<proteinExistence type="predicted"/>
<dbReference type="SUPFAM" id="SSF55469">
    <property type="entry name" value="FMN-dependent nitroreductase-like"/>
    <property type="match status" value="1"/>
</dbReference>
<gene>
    <name evidence="1" type="ORF">IU449_00060</name>
</gene>
<evidence type="ECO:0000313" key="1">
    <source>
        <dbReference type="EMBL" id="MBF6352955.1"/>
    </source>
</evidence>
<name>A0ABS0D4F1_9NOCA</name>
<keyword evidence="2" id="KW-1185">Reference proteome</keyword>
<dbReference type="InterPro" id="IPR000415">
    <property type="entry name" value="Nitroreductase-like"/>
</dbReference>
<protein>
    <submittedName>
        <fullName evidence="1">Uncharacterized protein</fullName>
    </submittedName>
</protein>
<evidence type="ECO:0000313" key="2">
    <source>
        <dbReference type="Proteomes" id="UP000707731"/>
    </source>
</evidence>